<proteinExistence type="predicted"/>
<dbReference type="Pfam" id="PF05521">
    <property type="entry name" value="Phage_HCP"/>
    <property type="match status" value="1"/>
</dbReference>
<dbReference type="EMBL" id="PDHS01000068">
    <property type="protein sequence ID" value="MQM29599.1"/>
    <property type="molecule type" value="Genomic_DNA"/>
</dbReference>
<dbReference type="NCBIfam" id="TIGR01563">
    <property type="entry name" value="gp16_SPP1"/>
    <property type="match status" value="1"/>
</dbReference>
<evidence type="ECO:0000313" key="1">
    <source>
        <dbReference type="EMBL" id="MQM29599.1"/>
    </source>
</evidence>
<reference evidence="1 2" key="1">
    <citation type="submission" date="2017-09" db="EMBL/GenBank/DDBJ databases">
        <title>Metagenomic Analysis Reveals Denitrifying Candidatus Accumulibacter and Flanking Population as a Source of N2O.</title>
        <authorList>
            <person name="Gao H."/>
            <person name="Mao Y."/>
            <person name="Zhao X."/>
            <person name="Liu W.-T."/>
            <person name="Zhang T."/>
            <person name="Wells G."/>
        </authorList>
    </citation>
    <scope>NUCLEOTIDE SEQUENCE [LARGE SCALE GENOMIC DNA]</scope>
    <source>
        <strain evidence="1">CANDO_2_IC</strain>
    </source>
</reference>
<dbReference type="AlphaFoldDB" id="A0A6A7RQJ1"/>
<comment type="caution">
    <text evidence="1">The sequence shown here is derived from an EMBL/GenBank/DDBJ whole genome shotgun (WGS) entry which is preliminary data.</text>
</comment>
<sequence length="119" mass="13636">MTASFNPGQAKQRIRLQAKSVTRNAIGEEVVSWTDVVTNTADHALWAEAWPLKGREFFAAQQTRYAADVRFRIRWRADVVREQRVLWRDEPYDIVMLTDVGAGRHTLEILAINGLRNGL</sequence>
<evidence type="ECO:0008006" key="3">
    <source>
        <dbReference type="Google" id="ProtNLM"/>
    </source>
</evidence>
<name>A0A6A7RQJ1_9PROT</name>
<accession>A0A6A7RQJ1</accession>
<evidence type="ECO:0000313" key="2">
    <source>
        <dbReference type="Proteomes" id="UP000342300"/>
    </source>
</evidence>
<protein>
    <recommendedName>
        <fullName evidence="3">Head-tail adaptor protein</fullName>
    </recommendedName>
</protein>
<dbReference type="InterPro" id="IPR008767">
    <property type="entry name" value="Phage_SPP1_head-tail_adaptor"/>
</dbReference>
<dbReference type="Gene3D" id="2.40.10.270">
    <property type="entry name" value="Bacteriophage SPP1 head-tail adaptor protein"/>
    <property type="match status" value="1"/>
</dbReference>
<organism evidence="1 2">
    <name type="scientific">Candidatus Accumulibacter phosphatis</name>
    <dbReference type="NCBI Taxonomy" id="327160"/>
    <lineage>
        <taxon>Bacteria</taxon>
        <taxon>Pseudomonadati</taxon>
        <taxon>Pseudomonadota</taxon>
        <taxon>Betaproteobacteria</taxon>
        <taxon>Candidatus Accumulibacter</taxon>
    </lineage>
</organism>
<gene>
    <name evidence="1" type="ORF">CRU78_03235</name>
</gene>
<dbReference type="InterPro" id="IPR038666">
    <property type="entry name" value="SSP1_head-tail_sf"/>
</dbReference>
<dbReference type="Proteomes" id="UP000342300">
    <property type="component" value="Unassembled WGS sequence"/>
</dbReference>